<dbReference type="PANTHER" id="PTHR30193:SF37">
    <property type="entry name" value="INNER MEMBRANE ABC TRANSPORTER PERMEASE PROTEIN YCJO"/>
    <property type="match status" value="1"/>
</dbReference>
<keyword evidence="6 7" id="KW-0472">Membrane</keyword>
<evidence type="ECO:0000259" key="8">
    <source>
        <dbReference type="PROSITE" id="PS50928"/>
    </source>
</evidence>
<evidence type="ECO:0000256" key="1">
    <source>
        <dbReference type="ARBA" id="ARBA00004651"/>
    </source>
</evidence>
<evidence type="ECO:0000256" key="4">
    <source>
        <dbReference type="ARBA" id="ARBA00022692"/>
    </source>
</evidence>
<dbReference type="InterPro" id="IPR000515">
    <property type="entry name" value="MetI-like"/>
</dbReference>
<protein>
    <submittedName>
        <fullName evidence="9">Sugar ABC transporter permease</fullName>
    </submittedName>
</protein>
<name>A0A3E4UCL1_9FIRM</name>
<dbReference type="InterPro" id="IPR035906">
    <property type="entry name" value="MetI-like_sf"/>
</dbReference>
<sequence length="309" mass="34621">MSPDEGKVLQMHEGKGRRLNKPKRVAAFVFISPAVLFLVVFSVIPMLYSFGISFFHYNTSMNADTIRFIGLKNYVSVLTNKQFLDSACWTFIFTVSAVALNLLFGMTLAVVLTTNFLPRISKVMKTVFTIPMMIAPIVIATIWKLMFSPIYGVLNGLLVSMGLDRVEWLSAVVPARIALVIVEVWATTPLCMLIFMAALKTVPEELLEAATIDGANWRQKFFQVTMPLIRNFTVLVLTMRFMDAIRMFDIVYNLTNGGPGTSTETLASTIYKMAFRYYNVGEGSAGAFIFFVLIVLFSLLIMKLTGKEE</sequence>
<dbReference type="PANTHER" id="PTHR30193">
    <property type="entry name" value="ABC TRANSPORTER PERMEASE PROTEIN"/>
    <property type="match status" value="1"/>
</dbReference>
<comment type="subcellular location">
    <subcellularLocation>
        <location evidence="1 7">Cell membrane</location>
        <topology evidence="1 7">Multi-pass membrane protein</topology>
    </subcellularLocation>
</comment>
<evidence type="ECO:0000256" key="7">
    <source>
        <dbReference type="RuleBase" id="RU363032"/>
    </source>
</evidence>
<keyword evidence="3" id="KW-1003">Cell membrane</keyword>
<reference evidence="9 10" key="1">
    <citation type="submission" date="2018-08" db="EMBL/GenBank/DDBJ databases">
        <title>A genome reference for cultivated species of the human gut microbiota.</title>
        <authorList>
            <person name="Zou Y."/>
            <person name="Xue W."/>
            <person name="Luo G."/>
        </authorList>
    </citation>
    <scope>NUCLEOTIDE SEQUENCE [LARGE SCALE GENOMIC DNA]</scope>
    <source>
        <strain evidence="9 10">TF05-11AC</strain>
    </source>
</reference>
<evidence type="ECO:0000313" key="9">
    <source>
        <dbReference type="EMBL" id="RGM07108.1"/>
    </source>
</evidence>
<evidence type="ECO:0000313" key="10">
    <source>
        <dbReference type="Proteomes" id="UP000261257"/>
    </source>
</evidence>
<dbReference type="Pfam" id="PF00528">
    <property type="entry name" value="BPD_transp_1"/>
    <property type="match status" value="1"/>
</dbReference>
<feature type="transmembrane region" description="Helical" evidence="7">
    <location>
        <begin position="174"/>
        <end position="199"/>
    </location>
</feature>
<dbReference type="EMBL" id="QSSQ01000004">
    <property type="protein sequence ID" value="RGM07108.1"/>
    <property type="molecule type" value="Genomic_DNA"/>
</dbReference>
<organism evidence="9 10">
    <name type="scientific">Hungatella hathewayi</name>
    <dbReference type="NCBI Taxonomy" id="154046"/>
    <lineage>
        <taxon>Bacteria</taxon>
        <taxon>Bacillati</taxon>
        <taxon>Bacillota</taxon>
        <taxon>Clostridia</taxon>
        <taxon>Lachnospirales</taxon>
        <taxon>Lachnospiraceae</taxon>
        <taxon>Hungatella</taxon>
    </lineage>
</organism>
<dbReference type="SUPFAM" id="SSF161098">
    <property type="entry name" value="MetI-like"/>
    <property type="match status" value="1"/>
</dbReference>
<evidence type="ECO:0000256" key="2">
    <source>
        <dbReference type="ARBA" id="ARBA00022448"/>
    </source>
</evidence>
<comment type="similarity">
    <text evidence="7">Belongs to the binding-protein-dependent transport system permease family.</text>
</comment>
<keyword evidence="4 7" id="KW-0812">Transmembrane</keyword>
<dbReference type="Proteomes" id="UP000261257">
    <property type="component" value="Unassembled WGS sequence"/>
</dbReference>
<dbReference type="Gene3D" id="1.10.3720.10">
    <property type="entry name" value="MetI-like"/>
    <property type="match status" value="1"/>
</dbReference>
<evidence type="ECO:0000256" key="6">
    <source>
        <dbReference type="ARBA" id="ARBA00023136"/>
    </source>
</evidence>
<evidence type="ECO:0000256" key="3">
    <source>
        <dbReference type="ARBA" id="ARBA00022475"/>
    </source>
</evidence>
<dbReference type="PROSITE" id="PS50928">
    <property type="entry name" value="ABC_TM1"/>
    <property type="match status" value="1"/>
</dbReference>
<gene>
    <name evidence="9" type="ORF">DXC39_08585</name>
</gene>
<feature type="domain" description="ABC transmembrane type-1" evidence="8">
    <location>
        <begin position="87"/>
        <end position="301"/>
    </location>
</feature>
<dbReference type="InterPro" id="IPR051393">
    <property type="entry name" value="ABC_transporter_permease"/>
</dbReference>
<feature type="transmembrane region" description="Helical" evidence="7">
    <location>
        <begin position="133"/>
        <end position="154"/>
    </location>
</feature>
<dbReference type="CDD" id="cd06261">
    <property type="entry name" value="TM_PBP2"/>
    <property type="match status" value="1"/>
</dbReference>
<dbReference type="GO" id="GO:0055085">
    <property type="term" value="P:transmembrane transport"/>
    <property type="evidence" value="ECO:0007669"/>
    <property type="project" value="InterPro"/>
</dbReference>
<dbReference type="SUPFAM" id="SSF160964">
    <property type="entry name" value="MalF N-terminal region-like"/>
    <property type="match status" value="1"/>
</dbReference>
<accession>A0A3E4UCL1</accession>
<feature type="transmembrane region" description="Helical" evidence="7">
    <location>
        <begin position="89"/>
        <end position="112"/>
    </location>
</feature>
<comment type="caution">
    <text evidence="9">The sequence shown here is derived from an EMBL/GenBank/DDBJ whole genome shotgun (WGS) entry which is preliminary data.</text>
</comment>
<evidence type="ECO:0000256" key="5">
    <source>
        <dbReference type="ARBA" id="ARBA00022989"/>
    </source>
</evidence>
<keyword evidence="5 7" id="KW-1133">Transmembrane helix</keyword>
<dbReference type="GO" id="GO:0005886">
    <property type="term" value="C:plasma membrane"/>
    <property type="evidence" value="ECO:0007669"/>
    <property type="project" value="UniProtKB-SubCell"/>
</dbReference>
<keyword evidence="2 7" id="KW-0813">Transport</keyword>
<feature type="transmembrane region" description="Helical" evidence="7">
    <location>
        <begin position="283"/>
        <end position="302"/>
    </location>
</feature>
<proteinExistence type="inferred from homology"/>
<dbReference type="AlphaFoldDB" id="A0A3E4UCL1"/>
<feature type="transmembrane region" description="Helical" evidence="7">
    <location>
        <begin position="25"/>
        <end position="48"/>
    </location>
</feature>